<dbReference type="GO" id="GO:0008818">
    <property type="term" value="F:cobalamin 5'-phosphate synthase activity"/>
    <property type="evidence" value="ECO:0007669"/>
    <property type="project" value="UniProtKB-UniRule"/>
</dbReference>
<feature type="transmembrane region" description="Helical" evidence="19">
    <location>
        <begin position="30"/>
        <end position="50"/>
    </location>
</feature>
<gene>
    <name evidence="19" type="primary">cobS</name>
    <name evidence="20" type="ORF">DL238_07035</name>
</gene>
<dbReference type="Proteomes" id="UP000254101">
    <property type="component" value="Unassembled WGS sequence"/>
</dbReference>
<evidence type="ECO:0000256" key="15">
    <source>
        <dbReference type="ARBA" id="ARBA00032605"/>
    </source>
</evidence>
<comment type="caution">
    <text evidence="19">Lacks conserved residue(s) required for the propagation of feature annotation.</text>
</comment>
<comment type="similarity">
    <text evidence="4 19">Belongs to the CobS family.</text>
</comment>
<dbReference type="GO" id="GO:0009236">
    <property type="term" value="P:cobalamin biosynthetic process"/>
    <property type="evidence" value="ECO:0007669"/>
    <property type="project" value="UniProtKB-UniRule"/>
</dbReference>
<protein>
    <recommendedName>
        <fullName evidence="6 19">Adenosylcobinamide-GDP ribazoletransferase</fullName>
        <ecNumber evidence="5 19">2.7.8.26</ecNumber>
    </recommendedName>
    <alternativeName>
        <fullName evidence="16 19">Cobalamin synthase</fullName>
    </alternativeName>
    <alternativeName>
        <fullName evidence="15 19">Cobalamin-5'-phosphate synthase</fullName>
    </alternativeName>
</protein>
<evidence type="ECO:0000256" key="9">
    <source>
        <dbReference type="ARBA" id="ARBA00022679"/>
    </source>
</evidence>
<dbReference type="InterPro" id="IPR003805">
    <property type="entry name" value="CobS"/>
</dbReference>
<keyword evidence="8 19" id="KW-0169">Cobalamin biosynthesis</keyword>
<comment type="catalytic activity">
    <reaction evidence="18 19">
        <text>alpha-ribazole 5'-phosphate + adenosylcob(III)inamide-GDP = adenosylcob(III)alamin 5'-phosphate + GMP + H(+)</text>
        <dbReference type="Rhea" id="RHEA:23560"/>
        <dbReference type="ChEBI" id="CHEBI:15378"/>
        <dbReference type="ChEBI" id="CHEBI:57918"/>
        <dbReference type="ChEBI" id="CHEBI:58115"/>
        <dbReference type="ChEBI" id="CHEBI:60487"/>
        <dbReference type="ChEBI" id="CHEBI:60493"/>
        <dbReference type="EC" id="2.7.8.26"/>
    </reaction>
</comment>
<dbReference type="PANTHER" id="PTHR34148:SF1">
    <property type="entry name" value="ADENOSYLCOBINAMIDE-GDP RIBAZOLETRANSFERASE"/>
    <property type="match status" value="1"/>
</dbReference>
<evidence type="ECO:0000256" key="12">
    <source>
        <dbReference type="ARBA" id="ARBA00022989"/>
    </source>
</evidence>
<keyword evidence="7 19" id="KW-1003">Cell membrane</keyword>
<keyword evidence="11 19" id="KW-0460">Magnesium</keyword>
<evidence type="ECO:0000313" key="21">
    <source>
        <dbReference type="Proteomes" id="UP000254101"/>
    </source>
</evidence>
<dbReference type="GO" id="GO:0051073">
    <property type="term" value="F:adenosylcobinamide-GDP ribazoletransferase activity"/>
    <property type="evidence" value="ECO:0007669"/>
    <property type="project" value="UniProtKB-UniRule"/>
</dbReference>
<evidence type="ECO:0000256" key="19">
    <source>
        <dbReference type="HAMAP-Rule" id="MF_00719"/>
    </source>
</evidence>
<keyword evidence="12 19" id="KW-1133">Transmembrane helix</keyword>
<keyword evidence="9 19" id="KW-0808">Transferase</keyword>
<evidence type="ECO:0000256" key="3">
    <source>
        <dbReference type="ARBA" id="ARBA00004663"/>
    </source>
</evidence>
<evidence type="ECO:0000256" key="13">
    <source>
        <dbReference type="ARBA" id="ARBA00023136"/>
    </source>
</evidence>
<reference evidence="20 21" key="1">
    <citation type="submission" date="2018-07" db="EMBL/GenBank/DDBJ databases">
        <title>Erythrobacter nanhaiensis sp. nov., a novel member of the genus Erythrobacter isolated from the South China Sea.</title>
        <authorList>
            <person name="Chen X."/>
            <person name="Liu J."/>
        </authorList>
    </citation>
    <scope>NUCLEOTIDE SEQUENCE [LARGE SCALE GENOMIC DNA]</scope>
    <source>
        <strain evidence="20 21">S-5</strain>
    </source>
</reference>
<evidence type="ECO:0000256" key="10">
    <source>
        <dbReference type="ARBA" id="ARBA00022692"/>
    </source>
</evidence>
<comment type="pathway">
    <text evidence="3 19">Cofactor biosynthesis; adenosylcobalamin biosynthesis; adenosylcobalamin from cob(II)yrinate a,c-diamide: step 7/7.</text>
</comment>
<dbReference type="PANTHER" id="PTHR34148">
    <property type="entry name" value="ADENOSYLCOBINAMIDE-GDP RIBAZOLETRANSFERASE"/>
    <property type="match status" value="1"/>
</dbReference>
<dbReference type="EMBL" id="QRBB01000001">
    <property type="protein sequence ID" value="RDS77385.1"/>
    <property type="molecule type" value="Genomic_DNA"/>
</dbReference>
<dbReference type="GO" id="GO:0005886">
    <property type="term" value="C:plasma membrane"/>
    <property type="evidence" value="ECO:0007669"/>
    <property type="project" value="UniProtKB-SubCell"/>
</dbReference>
<comment type="caution">
    <text evidence="20">The sequence shown here is derived from an EMBL/GenBank/DDBJ whole genome shotgun (WGS) entry which is preliminary data.</text>
</comment>
<feature type="transmembrane region" description="Helical" evidence="19">
    <location>
        <begin position="175"/>
        <end position="204"/>
    </location>
</feature>
<accession>A0A395LKX4</accession>
<evidence type="ECO:0000256" key="4">
    <source>
        <dbReference type="ARBA" id="ARBA00010561"/>
    </source>
</evidence>
<evidence type="ECO:0000256" key="18">
    <source>
        <dbReference type="ARBA" id="ARBA00049504"/>
    </source>
</evidence>
<dbReference type="EC" id="2.7.8.26" evidence="5 19"/>
<evidence type="ECO:0000256" key="11">
    <source>
        <dbReference type="ARBA" id="ARBA00022842"/>
    </source>
</evidence>
<evidence type="ECO:0000256" key="14">
    <source>
        <dbReference type="ARBA" id="ARBA00025228"/>
    </source>
</evidence>
<keyword evidence="13 19" id="KW-0472">Membrane</keyword>
<evidence type="ECO:0000256" key="1">
    <source>
        <dbReference type="ARBA" id="ARBA00001946"/>
    </source>
</evidence>
<evidence type="ECO:0000256" key="16">
    <source>
        <dbReference type="ARBA" id="ARBA00032853"/>
    </source>
</evidence>
<dbReference type="RefSeq" id="WP_115491603.1">
    <property type="nucleotide sequence ID" value="NZ_JACHWW010000001.1"/>
</dbReference>
<feature type="transmembrane region" description="Helical" evidence="19">
    <location>
        <begin position="134"/>
        <end position="155"/>
    </location>
</feature>
<evidence type="ECO:0000256" key="2">
    <source>
        <dbReference type="ARBA" id="ARBA00004651"/>
    </source>
</evidence>
<dbReference type="Pfam" id="PF02654">
    <property type="entry name" value="CobS"/>
    <property type="match status" value="1"/>
</dbReference>
<comment type="cofactor">
    <cofactor evidence="1 19">
        <name>Mg(2+)</name>
        <dbReference type="ChEBI" id="CHEBI:18420"/>
    </cofactor>
</comment>
<evidence type="ECO:0000256" key="5">
    <source>
        <dbReference type="ARBA" id="ARBA00013200"/>
    </source>
</evidence>
<evidence type="ECO:0000313" key="20">
    <source>
        <dbReference type="EMBL" id="RDS77385.1"/>
    </source>
</evidence>
<evidence type="ECO:0000256" key="7">
    <source>
        <dbReference type="ARBA" id="ARBA00022475"/>
    </source>
</evidence>
<evidence type="ECO:0000256" key="17">
    <source>
        <dbReference type="ARBA" id="ARBA00048623"/>
    </source>
</evidence>
<keyword evidence="10 19" id="KW-0812">Transmembrane</keyword>
<name>A0A395LKX4_9SPHN</name>
<dbReference type="UniPathway" id="UPA00148">
    <property type="reaction ID" value="UER00238"/>
</dbReference>
<comment type="subcellular location">
    <subcellularLocation>
        <location evidence="2 19">Cell membrane</location>
        <topology evidence="2 19">Multi-pass membrane protein</topology>
    </subcellularLocation>
</comment>
<dbReference type="AlphaFoldDB" id="A0A395LKX4"/>
<comment type="function">
    <text evidence="14 19">Joins adenosylcobinamide-GDP and alpha-ribazole to generate adenosylcobalamin (Ado-cobalamin). Also synthesizes adenosylcobalamin 5'-phosphate from adenosylcobinamide-GDP and alpha-ribazole 5'-phosphate.</text>
</comment>
<organism evidence="20 21">
    <name type="scientific">Alteriqipengyuania lutimaris</name>
    <dbReference type="NCBI Taxonomy" id="1538146"/>
    <lineage>
        <taxon>Bacteria</taxon>
        <taxon>Pseudomonadati</taxon>
        <taxon>Pseudomonadota</taxon>
        <taxon>Alphaproteobacteria</taxon>
        <taxon>Sphingomonadales</taxon>
        <taxon>Erythrobacteraceae</taxon>
        <taxon>Alteriqipengyuania</taxon>
    </lineage>
</organism>
<dbReference type="OrthoDB" id="9794626at2"/>
<evidence type="ECO:0000256" key="6">
    <source>
        <dbReference type="ARBA" id="ARBA00015850"/>
    </source>
</evidence>
<evidence type="ECO:0000256" key="8">
    <source>
        <dbReference type="ARBA" id="ARBA00022573"/>
    </source>
</evidence>
<dbReference type="HAMAP" id="MF_00719">
    <property type="entry name" value="CobS"/>
    <property type="match status" value="1"/>
</dbReference>
<sequence length="236" mass="24381">MKSLILAIQFMTRVPLPAVAADMRDMAGAMRWFPLTGVIVGLAVWGGVWAGGLVDPLVAGAAGLIAWAAITGALHLDGLGDVADASGGAHKDASRISEILADPHIGSFGVVAIGLQLCAKLALLSALSSGGDLWVLPAICCIARMGPLLWAKYLAPLHEGMGTQFAMALRWYDLMGWIIIAAILCGLAPAFLVAVPATGLWALWVRSRLGGISGDSHGAGIEIVETVLLLAWLAAS</sequence>
<proteinExistence type="inferred from homology"/>
<keyword evidence="21" id="KW-1185">Reference proteome</keyword>
<comment type="catalytic activity">
    <reaction evidence="17 19">
        <text>alpha-ribazole + adenosylcob(III)inamide-GDP = adenosylcob(III)alamin + GMP + H(+)</text>
        <dbReference type="Rhea" id="RHEA:16049"/>
        <dbReference type="ChEBI" id="CHEBI:10329"/>
        <dbReference type="ChEBI" id="CHEBI:15378"/>
        <dbReference type="ChEBI" id="CHEBI:18408"/>
        <dbReference type="ChEBI" id="CHEBI:58115"/>
        <dbReference type="ChEBI" id="CHEBI:60487"/>
        <dbReference type="EC" id="2.7.8.26"/>
    </reaction>
</comment>